<dbReference type="HOGENOM" id="CLU_048271_1_0_9"/>
<comment type="caution">
    <text evidence="6">The sequence shown here is derived from an EMBL/GenBank/DDBJ whole genome shotgun (WGS) entry which is preliminary data.</text>
</comment>
<dbReference type="AlphaFoldDB" id="C0EAB8"/>
<dbReference type="InterPro" id="IPR037483">
    <property type="entry name" value="YjjU-like"/>
</dbReference>
<dbReference type="Pfam" id="PF01734">
    <property type="entry name" value="Patatin"/>
    <property type="match status" value="1"/>
</dbReference>
<feature type="active site" description="Nucleophile" evidence="4">
    <location>
        <position position="37"/>
    </location>
</feature>
<dbReference type="PROSITE" id="PS51635">
    <property type="entry name" value="PNPLA"/>
    <property type="match status" value="1"/>
</dbReference>
<evidence type="ECO:0000313" key="6">
    <source>
        <dbReference type="EMBL" id="EEG31558.1"/>
    </source>
</evidence>
<evidence type="ECO:0000313" key="7">
    <source>
        <dbReference type="Proteomes" id="UP000003340"/>
    </source>
</evidence>
<evidence type="ECO:0000256" key="3">
    <source>
        <dbReference type="ARBA" id="ARBA00023098"/>
    </source>
</evidence>
<reference evidence="6 7" key="2">
    <citation type="submission" date="2009-02" db="EMBL/GenBank/DDBJ databases">
        <title>Draft genome sequence of Clostridium methylpentosum (DSM 5476).</title>
        <authorList>
            <person name="Sudarsanam P."/>
            <person name="Ley R."/>
            <person name="Guruge J."/>
            <person name="Turnbaugh P.J."/>
            <person name="Mahowald M."/>
            <person name="Liep D."/>
            <person name="Gordon J."/>
        </authorList>
    </citation>
    <scope>NUCLEOTIDE SEQUENCE [LARGE SCALE GENOMIC DNA]</scope>
    <source>
        <strain evidence="6 7">DSM 5476</strain>
    </source>
</reference>
<evidence type="ECO:0000259" key="5">
    <source>
        <dbReference type="PROSITE" id="PS51635"/>
    </source>
</evidence>
<evidence type="ECO:0000256" key="2">
    <source>
        <dbReference type="ARBA" id="ARBA00022963"/>
    </source>
</evidence>
<feature type="domain" description="PNPLA" evidence="5">
    <location>
        <begin position="4"/>
        <end position="170"/>
    </location>
</feature>
<dbReference type="GO" id="GO:0016787">
    <property type="term" value="F:hydrolase activity"/>
    <property type="evidence" value="ECO:0007669"/>
    <property type="project" value="UniProtKB-UniRule"/>
</dbReference>
<feature type="short sequence motif" description="DGA/G" evidence="4">
    <location>
        <begin position="157"/>
        <end position="159"/>
    </location>
</feature>
<keyword evidence="2 4" id="KW-0442">Lipid degradation</keyword>
<reference evidence="6 7" key="1">
    <citation type="submission" date="2009-01" db="EMBL/GenBank/DDBJ databases">
        <authorList>
            <person name="Fulton L."/>
            <person name="Clifton S."/>
            <person name="Fulton B."/>
            <person name="Xu J."/>
            <person name="Minx P."/>
            <person name="Pepin K.H."/>
            <person name="Johnson M."/>
            <person name="Bhonagiri V."/>
            <person name="Nash W.E."/>
            <person name="Mardis E.R."/>
            <person name="Wilson R.K."/>
        </authorList>
    </citation>
    <scope>NUCLEOTIDE SEQUENCE [LARGE SCALE GENOMIC DNA]</scope>
    <source>
        <strain evidence="6 7">DSM 5476</strain>
    </source>
</reference>
<dbReference type="STRING" id="537013.CLOSTMETH_00772"/>
<dbReference type="InterPro" id="IPR016035">
    <property type="entry name" value="Acyl_Trfase/lysoPLipase"/>
</dbReference>
<dbReference type="InterPro" id="IPR045943">
    <property type="entry name" value="DUF6363"/>
</dbReference>
<dbReference type="PANTHER" id="PTHR14226">
    <property type="entry name" value="NEUROPATHY TARGET ESTERASE/SWISS CHEESE D.MELANOGASTER"/>
    <property type="match status" value="1"/>
</dbReference>
<organism evidence="6 7">
    <name type="scientific">[Clostridium] methylpentosum DSM 5476</name>
    <dbReference type="NCBI Taxonomy" id="537013"/>
    <lineage>
        <taxon>Bacteria</taxon>
        <taxon>Bacillati</taxon>
        <taxon>Bacillota</taxon>
        <taxon>Clostridia</taxon>
        <taxon>Eubacteriales</taxon>
        <taxon>Oscillospiraceae</taxon>
        <taxon>Oscillospiraceae incertae sedis</taxon>
    </lineage>
</organism>
<comment type="caution">
    <text evidence="4">Lacks conserved residue(s) required for the propagation of feature annotation.</text>
</comment>
<evidence type="ECO:0000256" key="1">
    <source>
        <dbReference type="ARBA" id="ARBA00022801"/>
    </source>
</evidence>
<protein>
    <submittedName>
        <fullName evidence="6">Phospholipase, patatin family</fullName>
    </submittedName>
</protein>
<dbReference type="Gene3D" id="3.40.1090.10">
    <property type="entry name" value="Cytosolic phospholipase A2 catalytic domain"/>
    <property type="match status" value="2"/>
</dbReference>
<dbReference type="InterPro" id="IPR050301">
    <property type="entry name" value="NTE"/>
</dbReference>
<keyword evidence="1 4" id="KW-0378">Hydrolase</keyword>
<accession>C0EAB8</accession>
<feature type="active site" description="Proton acceptor" evidence="4">
    <location>
        <position position="157"/>
    </location>
</feature>
<dbReference type="SUPFAM" id="SSF52151">
    <property type="entry name" value="FabD/lysophospholipase-like"/>
    <property type="match status" value="1"/>
</dbReference>
<dbReference type="CDD" id="cd07208">
    <property type="entry name" value="Pat_hypo_Ecoli_yjju_like"/>
    <property type="match status" value="1"/>
</dbReference>
<dbReference type="Pfam" id="PF19890">
    <property type="entry name" value="DUF6363"/>
    <property type="match status" value="1"/>
</dbReference>
<proteinExistence type="predicted"/>
<keyword evidence="7" id="KW-1185">Reference proteome</keyword>
<dbReference type="eggNOG" id="COG4667">
    <property type="taxonomic scope" value="Bacteria"/>
</dbReference>
<dbReference type="PANTHER" id="PTHR14226:SF25">
    <property type="entry name" value="PHOSPHOESTERASE"/>
    <property type="match status" value="1"/>
</dbReference>
<gene>
    <name evidence="6" type="ORF">CLOSTMETH_00772</name>
</gene>
<dbReference type="GO" id="GO:0016042">
    <property type="term" value="P:lipid catabolic process"/>
    <property type="evidence" value="ECO:0007669"/>
    <property type="project" value="UniProtKB-UniRule"/>
</dbReference>
<feature type="short sequence motif" description="GXSXG" evidence="4">
    <location>
        <begin position="35"/>
        <end position="39"/>
    </location>
</feature>
<sequence>MPGLVVEGGAFRGAYTDGALDALIAHNIEFPYIIGVSAGISNAYSYASKQFGRNWKILEQYRGDKRYLGARNFLTCKSLFGLDFIYDEIPNKLIPFDYEALRSYPGKLLAGVTNARTGKAEYFEPDFSDRTFQILRATCALPLFFPVIRVQGKEYYDGGMADPIPIRRAIDDGNRKNLIILTREPGYRKTAGRSTKLSAAAIGRRYPALKEVVLHRHIGYNKTVALCEKLEQQGQAVILRPCANINVGRFEGDIVKLRRLYEAGYADAEAKLEQIRGLF</sequence>
<evidence type="ECO:0000256" key="4">
    <source>
        <dbReference type="PROSITE-ProRule" id="PRU01161"/>
    </source>
</evidence>
<dbReference type="InterPro" id="IPR002641">
    <property type="entry name" value="PNPLA_dom"/>
</dbReference>
<keyword evidence="3 4" id="KW-0443">Lipid metabolism</keyword>
<dbReference type="Proteomes" id="UP000003340">
    <property type="component" value="Unassembled WGS sequence"/>
</dbReference>
<name>C0EAB8_9FIRM</name>
<dbReference type="EMBL" id="ACEC01000031">
    <property type="protein sequence ID" value="EEG31558.1"/>
    <property type="molecule type" value="Genomic_DNA"/>
</dbReference>